<dbReference type="STRING" id="1423750.FC89_GL001064"/>
<keyword evidence="4" id="KW-0812">Transmembrane</keyword>
<evidence type="ECO:0000256" key="3">
    <source>
        <dbReference type="ARBA" id="ARBA00022539"/>
    </source>
</evidence>
<dbReference type="PATRIC" id="fig|1423750.3.peg.1089"/>
<gene>
    <name evidence="9" type="ORF">FC89_GL001064</name>
</gene>
<dbReference type="InterPro" id="IPR036412">
    <property type="entry name" value="HAD-like_sf"/>
</dbReference>
<dbReference type="Gene3D" id="3.40.50.1000">
    <property type="entry name" value="HAD superfamily/HAD-like"/>
    <property type="match status" value="1"/>
</dbReference>
<dbReference type="EC" id="7.2.2.21" evidence="7"/>
<comment type="similarity">
    <text evidence="2">Belongs to the cation transport ATPase (P-type) (TC 3.A.3) family. Type IB subfamily.</text>
</comment>
<dbReference type="GO" id="GO:0005524">
    <property type="term" value="F:ATP binding"/>
    <property type="evidence" value="ECO:0007669"/>
    <property type="project" value="InterPro"/>
</dbReference>
<evidence type="ECO:0000256" key="2">
    <source>
        <dbReference type="ARBA" id="ARBA00006024"/>
    </source>
</evidence>
<organism evidence="9 10">
    <name type="scientific">Liquorilactobacillus ghanensis DSM 18630</name>
    <dbReference type="NCBI Taxonomy" id="1423750"/>
    <lineage>
        <taxon>Bacteria</taxon>
        <taxon>Bacillati</taxon>
        <taxon>Bacillota</taxon>
        <taxon>Bacilli</taxon>
        <taxon>Lactobacillales</taxon>
        <taxon>Lactobacillaceae</taxon>
        <taxon>Liquorilactobacillus</taxon>
    </lineage>
</organism>
<dbReference type="PANTHER" id="PTHR48085:SF5">
    <property type="entry name" value="CADMIUM_ZINC-TRANSPORTING ATPASE HMA4-RELATED"/>
    <property type="match status" value="1"/>
</dbReference>
<name>A0A0R1VKZ9_9LACO</name>
<dbReference type="NCBIfam" id="TIGR01494">
    <property type="entry name" value="ATPase_P-type"/>
    <property type="match status" value="1"/>
</dbReference>
<comment type="caution">
    <text evidence="9">The sequence shown here is derived from an EMBL/GenBank/DDBJ whole genome shotgun (WGS) entry which is preliminary data.</text>
</comment>
<accession>A0A0R1VKZ9</accession>
<evidence type="ECO:0000313" key="9">
    <source>
        <dbReference type="EMBL" id="KRM06194.1"/>
    </source>
</evidence>
<protein>
    <recommendedName>
        <fullName evidence="7">Cd(2+)-exporting ATPase</fullName>
        <ecNumber evidence="7">7.2.2.21</ecNumber>
    </recommendedName>
</protein>
<dbReference type="GeneID" id="98320232"/>
<evidence type="ECO:0000313" key="10">
    <source>
        <dbReference type="Proteomes" id="UP000051451"/>
    </source>
</evidence>
<dbReference type="InterPro" id="IPR001757">
    <property type="entry name" value="P_typ_ATPase"/>
</dbReference>
<comment type="catalytic activity">
    <reaction evidence="8">
        <text>Cd(2+)(in) + ATP + H2O = Cd(2+)(out) + ADP + phosphate + H(+)</text>
        <dbReference type="Rhea" id="RHEA:12132"/>
        <dbReference type="ChEBI" id="CHEBI:15377"/>
        <dbReference type="ChEBI" id="CHEBI:15378"/>
        <dbReference type="ChEBI" id="CHEBI:30616"/>
        <dbReference type="ChEBI" id="CHEBI:43474"/>
        <dbReference type="ChEBI" id="CHEBI:48775"/>
        <dbReference type="ChEBI" id="CHEBI:456216"/>
        <dbReference type="EC" id="7.2.2.21"/>
    </reaction>
</comment>
<keyword evidence="6" id="KW-0472">Membrane</keyword>
<dbReference type="GO" id="GO:0016887">
    <property type="term" value="F:ATP hydrolysis activity"/>
    <property type="evidence" value="ECO:0007669"/>
    <property type="project" value="InterPro"/>
</dbReference>
<keyword evidence="10" id="KW-1185">Reference proteome</keyword>
<dbReference type="SUPFAM" id="SSF56784">
    <property type="entry name" value="HAD-like"/>
    <property type="match status" value="1"/>
</dbReference>
<dbReference type="PRINTS" id="PR00119">
    <property type="entry name" value="CATATPASE"/>
</dbReference>
<dbReference type="EMBL" id="AZGB01000016">
    <property type="protein sequence ID" value="KRM06194.1"/>
    <property type="molecule type" value="Genomic_DNA"/>
</dbReference>
<dbReference type="GO" id="GO:0016020">
    <property type="term" value="C:membrane"/>
    <property type="evidence" value="ECO:0007669"/>
    <property type="project" value="UniProtKB-SubCell"/>
</dbReference>
<dbReference type="InterPro" id="IPR051014">
    <property type="entry name" value="Cation_Transport_ATPase_IB"/>
</dbReference>
<dbReference type="OrthoDB" id="9813266at2"/>
<dbReference type="GO" id="GO:0008551">
    <property type="term" value="F:P-type cadmium transporter activity"/>
    <property type="evidence" value="ECO:0007669"/>
    <property type="project" value="UniProtKB-EC"/>
</dbReference>
<dbReference type="PANTHER" id="PTHR48085">
    <property type="entry name" value="CADMIUM/ZINC-TRANSPORTING ATPASE HMA2-RELATED"/>
    <property type="match status" value="1"/>
</dbReference>
<evidence type="ECO:0000256" key="8">
    <source>
        <dbReference type="ARBA" id="ARBA00049338"/>
    </source>
</evidence>
<keyword evidence="5" id="KW-1133">Transmembrane helix</keyword>
<dbReference type="AlphaFoldDB" id="A0A0R1VKZ9"/>
<comment type="subcellular location">
    <subcellularLocation>
        <location evidence="1">Membrane</location>
    </subcellularLocation>
</comment>
<dbReference type="RefSeq" id="WP_057871807.1">
    <property type="nucleotide sequence ID" value="NZ_AZGB01000016.1"/>
</dbReference>
<dbReference type="Gene3D" id="3.40.1110.10">
    <property type="entry name" value="Calcium-transporting ATPase, cytoplasmic domain N"/>
    <property type="match status" value="1"/>
</dbReference>
<evidence type="ECO:0000256" key="4">
    <source>
        <dbReference type="ARBA" id="ARBA00022692"/>
    </source>
</evidence>
<evidence type="ECO:0000256" key="5">
    <source>
        <dbReference type="ARBA" id="ARBA00022989"/>
    </source>
</evidence>
<dbReference type="Pfam" id="PF00702">
    <property type="entry name" value="Hydrolase"/>
    <property type="match status" value="1"/>
</dbReference>
<evidence type="ECO:0000256" key="7">
    <source>
        <dbReference type="ARBA" id="ARBA00039103"/>
    </source>
</evidence>
<keyword evidence="3" id="KW-0104">Cadmium</keyword>
<sequence>MIYVAVDQQPLGIIVLNDQIRTKMKQTITKLRKLGVVKVTMLTGDKQAVAQQVGQQLQLDHVASGLLPRDKVDYVKNAQQQWPVMMVGDGLNDAAALKWSMVGVTLGKNASGAAKNACDVLIQDDRPEVISEIIETSQQTMRIIKQNYAAVFTLNTADIILSLNGRIKPVLSAIIHNGTTIGVILHSLIKLR</sequence>
<proteinExistence type="inferred from homology"/>
<dbReference type="InterPro" id="IPR023299">
    <property type="entry name" value="ATPase_P-typ_cyto_dom_N"/>
</dbReference>
<reference evidence="9 10" key="1">
    <citation type="journal article" date="2015" name="Genome Announc.">
        <title>Expanding the biotechnology potential of lactobacilli through comparative genomics of 213 strains and associated genera.</title>
        <authorList>
            <person name="Sun Z."/>
            <person name="Harris H.M."/>
            <person name="McCann A."/>
            <person name="Guo C."/>
            <person name="Argimon S."/>
            <person name="Zhang W."/>
            <person name="Yang X."/>
            <person name="Jeffery I.B."/>
            <person name="Cooney J.C."/>
            <person name="Kagawa T.F."/>
            <person name="Liu W."/>
            <person name="Song Y."/>
            <person name="Salvetti E."/>
            <person name="Wrobel A."/>
            <person name="Rasinkangas P."/>
            <person name="Parkhill J."/>
            <person name="Rea M.C."/>
            <person name="O'Sullivan O."/>
            <person name="Ritari J."/>
            <person name="Douillard F.P."/>
            <person name="Paul Ross R."/>
            <person name="Yang R."/>
            <person name="Briner A.E."/>
            <person name="Felis G.E."/>
            <person name="de Vos W.M."/>
            <person name="Barrangou R."/>
            <person name="Klaenhammer T.R."/>
            <person name="Caufield P.W."/>
            <person name="Cui Y."/>
            <person name="Zhang H."/>
            <person name="O'Toole P.W."/>
        </authorList>
    </citation>
    <scope>NUCLEOTIDE SEQUENCE [LARGE SCALE GENOMIC DNA]</scope>
    <source>
        <strain evidence="9 10">DSM 18630</strain>
    </source>
</reference>
<dbReference type="InterPro" id="IPR023214">
    <property type="entry name" value="HAD_sf"/>
</dbReference>
<evidence type="ECO:0000256" key="1">
    <source>
        <dbReference type="ARBA" id="ARBA00004370"/>
    </source>
</evidence>
<evidence type="ECO:0000256" key="6">
    <source>
        <dbReference type="ARBA" id="ARBA00023136"/>
    </source>
</evidence>
<dbReference type="Proteomes" id="UP000051451">
    <property type="component" value="Unassembled WGS sequence"/>
</dbReference>